<dbReference type="Gene3D" id="3.40.50.2300">
    <property type="match status" value="1"/>
</dbReference>
<dbReference type="InterPro" id="IPR023485">
    <property type="entry name" value="Ptyr_pPase"/>
</dbReference>
<dbReference type="InterPro" id="IPR036196">
    <property type="entry name" value="Ptyr_pPase_sf"/>
</dbReference>
<dbReference type="EMBL" id="VNJI01000095">
    <property type="protein sequence ID" value="TVX98206.1"/>
    <property type="molecule type" value="Genomic_DNA"/>
</dbReference>
<evidence type="ECO:0000256" key="1">
    <source>
        <dbReference type="ARBA" id="ARBA00022849"/>
    </source>
</evidence>
<dbReference type="PANTHER" id="PTHR43428">
    <property type="entry name" value="ARSENATE REDUCTASE"/>
    <property type="match status" value="1"/>
</dbReference>
<keyword evidence="4" id="KW-1185">Reference proteome</keyword>
<evidence type="ECO:0000313" key="4">
    <source>
        <dbReference type="Proteomes" id="UP000317036"/>
    </source>
</evidence>
<reference evidence="3 4" key="1">
    <citation type="submission" date="2019-07" db="EMBL/GenBank/DDBJ databases">
        <authorList>
            <person name="Kim J."/>
        </authorList>
    </citation>
    <scope>NUCLEOTIDE SEQUENCE [LARGE SCALE GENOMIC DNA]</scope>
    <source>
        <strain evidence="3 4">JC52</strain>
    </source>
</reference>
<dbReference type="GO" id="GO:0046685">
    <property type="term" value="P:response to arsenic-containing substance"/>
    <property type="evidence" value="ECO:0007669"/>
    <property type="project" value="UniProtKB-KW"/>
</dbReference>
<dbReference type="Proteomes" id="UP000317036">
    <property type="component" value="Unassembled WGS sequence"/>
</dbReference>
<dbReference type="SUPFAM" id="SSF52788">
    <property type="entry name" value="Phosphotyrosine protein phosphatases I"/>
    <property type="match status" value="1"/>
</dbReference>
<accession>A0A559JEB1</accession>
<dbReference type="OrthoDB" id="9784339at2"/>
<proteinExistence type="predicted"/>
<dbReference type="PANTHER" id="PTHR43428:SF1">
    <property type="entry name" value="ARSENATE REDUCTASE"/>
    <property type="match status" value="1"/>
</dbReference>
<comment type="caution">
    <text evidence="3">The sequence shown here is derived from an EMBL/GenBank/DDBJ whole genome shotgun (WGS) entry which is preliminary data.</text>
</comment>
<gene>
    <name evidence="3" type="ORF">FPZ49_34685</name>
</gene>
<evidence type="ECO:0000259" key="2">
    <source>
        <dbReference type="SMART" id="SM00226"/>
    </source>
</evidence>
<name>A0A559JEB1_9BACL</name>
<feature type="domain" description="Phosphotyrosine protein phosphatase I" evidence="2">
    <location>
        <begin position="14"/>
        <end position="146"/>
    </location>
</feature>
<dbReference type="CDD" id="cd16345">
    <property type="entry name" value="LMWP_ArsC"/>
    <property type="match status" value="1"/>
</dbReference>
<keyword evidence="1" id="KW-0059">Arsenical resistance</keyword>
<dbReference type="Pfam" id="PF01451">
    <property type="entry name" value="LMWPc"/>
    <property type="match status" value="1"/>
</dbReference>
<sequence length="154" mass="17550">MILTIRGDDMSKPLRMYFLCVHNRCRSQMAEAFAKHFAGDQIIAGSAGVEEREIHPMTIKVMKEAGIDISDYRSKRIDMKAFISSHMIVKLCEQVNEKCPSVPFGIQSVQWDIPDPTPVNSGHGNIEDFRTARDLIKEKVIQLLKEQNVLHVLR</sequence>
<dbReference type="AlphaFoldDB" id="A0A559JEB1"/>
<protein>
    <submittedName>
        <fullName evidence="3">Arsenate reductase ArsC</fullName>
    </submittedName>
</protein>
<evidence type="ECO:0000313" key="3">
    <source>
        <dbReference type="EMBL" id="TVX98206.1"/>
    </source>
</evidence>
<organism evidence="3 4">
    <name type="scientific">Paenibacillus cremeus</name>
    <dbReference type="NCBI Taxonomy" id="2163881"/>
    <lineage>
        <taxon>Bacteria</taxon>
        <taxon>Bacillati</taxon>
        <taxon>Bacillota</taxon>
        <taxon>Bacilli</taxon>
        <taxon>Bacillales</taxon>
        <taxon>Paenibacillaceae</taxon>
        <taxon>Paenibacillus</taxon>
    </lineage>
</organism>
<dbReference type="SMART" id="SM00226">
    <property type="entry name" value="LMWPc"/>
    <property type="match status" value="1"/>
</dbReference>